<dbReference type="InterPro" id="IPR041607">
    <property type="entry name" value="HU-HIG"/>
</dbReference>
<gene>
    <name evidence="3" type="ORF">KDU71_16280</name>
</gene>
<sequence>MTINYKKVKQIVKDKNGNEKEVYYARSCQRRKIDLYDLAERLASYSILSPVDIHSVLIGLADVIPEYLMDNKSVDLGDLGIISLHLSSHSEETEEAVTWRSIKDLKVQFRAGVRFKKKLKHASFKLVK</sequence>
<dbReference type="InterPro" id="IPR010992">
    <property type="entry name" value="IHF-like_DNA-bd_dom_sf"/>
</dbReference>
<reference evidence="3" key="2">
    <citation type="submission" date="2021-04" db="EMBL/GenBank/DDBJ databases">
        <authorList>
            <person name="Zhang T."/>
            <person name="Zhang Y."/>
            <person name="Lu D."/>
            <person name="Zuo D."/>
            <person name="Du Z."/>
        </authorList>
    </citation>
    <scope>NUCLEOTIDE SEQUENCE</scope>
    <source>
        <strain evidence="3">JR1</strain>
    </source>
</reference>
<dbReference type="InterPro" id="IPR005902">
    <property type="entry name" value="HU_DNA-bd_put"/>
</dbReference>
<reference evidence="3" key="1">
    <citation type="journal article" date="2018" name="Int. J. Syst. Evol. Microbiol.">
        <title>Carboxylicivirga sediminis sp. nov., isolated from coastal sediment.</title>
        <authorList>
            <person name="Wang F.Q."/>
            <person name="Ren L.H."/>
            <person name="Zou R.J."/>
            <person name="Sun Y.Z."/>
            <person name="Liu X.J."/>
            <person name="Jiang F."/>
            <person name="Liu L.J."/>
        </authorList>
    </citation>
    <scope>NUCLEOTIDE SEQUENCE</scope>
    <source>
        <strain evidence="3">JR1</strain>
    </source>
</reference>
<protein>
    <recommendedName>
        <fullName evidence="2">HU domain-containing protein</fullName>
    </recommendedName>
</protein>
<feature type="domain" description="HU" evidence="2">
    <location>
        <begin position="1"/>
        <end position="125"/>
    </location>
</feature>
<dbReference type="AlphaFoldDB" id="A0A941F7A2"/>
<dbReference type="Proteomes" id="UP000679220">
    <property type="component" value="Unassembled WGS sequence"/>
</dbReference>
<dbReference type="GO" id="GO:0003677">
    <property type="term" value="F:DNA binding"/>
    <property type="evidence" value="ECO:0007669"/>
    <property type="project" value="UniProtKB-KW"/>
</dbReference>
<dbReference type="Pfam" id="PF18291">
    <property type="entry name" value="HU-HIG"/>
    <property type="match status" value="1"/>
</dbReference>
<keyword evidence="1" id="KW-0238">DNA-binding</keyword>
<dbReference type="SUPFAM" id="SSF47729">
    <property type="entry name" value="IHF-like DNA-binding proteins"/>
    <property type="match status" value="1"/>
</dbReference>
<organism evidence="3 4">
    <name type="scientific">Carboxylicivirga sediminis</name>
    <dbReference type="NCBI Taxonomy" id="2006564"/>
    <lineage>
        <taxon>Bacteria</taxon>
        <taxon>Pseudomonadati</taxon>
        <taxon>Bacteroidota</taxon>
        <taxon>Bacteroidia</taxon>
        <taxon>Marinilabiliales</taxon>
        <taxon>Marinilabiliaceae</taxon>
        <taxon>Carboxylicivirga</taxon>
    </lineage>
</organism>
<proteinExistence type="predicted"/>
<dbReference type="NCBIfam" id="TIGR01201">
    <property type="entry name" value="HU_rel"/>
    <property type="match status" value="1"/>
</dbReference>
<evidence type="ECO:0000313" key="4">
    <source>
        <dbReference type="Proteomes" id="UP000679220"/>
    </source>
</evidence>
<evidence type="ECO:0000313" key="3">
    <source>
        <dbReference type="EMBL" id="MBR8537128.1"/>
    </source>
</evidence>
<keyword evidence="4" id="KW-1185">Reference proteome</keyword>
<name>A0A941F7A2_9BACT</name>
<accession>A0A941F7A2</accession>
<dbReference type="RefSeq" id="WP_212192153.1">
    <property type="nucleotide sequence ID" value="NZ_JAGTAR010000027.1"/>
</dbReference>
<evidence type="ECO:0000259" key="2">
    <source>
        <dbReference type="Pfam" id="PF18291"/>
    </source>
</evidence>
<dbReference type="EMBL" id="JAGTAR010000027">
    <property type="protein sequence ID" value="MBR8537128.1"/>
    <property type="molecule type" value="Genomic_DNA"/>
</dbReference>
<evidence type="ECO:0000256" key="1">
    <source>
        <dbReference type="ARBA" id="ARBA00023125"/>
    </source>
</evidence>
<comment type="caution">
    <text evidence="3">The sequence shown here is derived from an EMBL/GenBank/DDBJ whole genome shotgun (WGS) entry which is preliminary data.</text>
</comment>